<accession>A0ABQ6N7P8</accession>
<dbReference type="PANTHER" id="PTHR31689">
    <property type="entry name" value="DIAMINOPIMELATE EPIMERASE, CHLOROPLASTIC"/>
    <property type="match status" value="1"/>
</dbReference>
<evidence type="ECO:0000256" key="7">
    <source>
        <dbReference type="ARBA" id="ARBA00051712"/>
    </source>
</evidence>
<dbReference type="NCBIfam" id="TIGR00652">
    <property type="entry name" value="DapF"/>
    <property type="match status" value="1"/>
</dbReference>
<dbReference type="PANTHER" id="PTHR31689:SF0">
    <property type="entry name" value="DIAMINOPIMELATE EPIMERASE"/>
    <property type="match status" value="1"/>
</dbReference>
<dbReference type="EMBL" id="BRYB01001114">
    <property type="protein sequence ID" value="GMI43197.1"/>
    <property type="molecule type" value="Genomic_DNA"/>
</dbReference>
<comment type="catalytic activity">
    <reaction evidence="7">
        <text>(2S,6S)-2,6-diaminopimelate = meso-2,6-diaminopimelate</text>
        <dbReference type="Rhea" id="RHEA:15393"/>
        <dbReference type="ChEBI" id="CHEBI:57609"/>
        <dbReference type="ChEBI" id="CHEBI:57791"/>
        <dbReference type="EC" id="5.1.1.7"/>
    </reaction>
</comment>
<keyword evidence="4" id="KW-0028">Amino-acid biosynthesis</keyword>
<name>A0ABQ6N7P8_9STRA</name>
<evidence type="ECO:0000256" key="1">
    <source>
        <dbReference type="ARBA" id="ARBA00005196"/>
    </source>
</evidence>
<comment type="similarity">
    <text evidence="2">Belongs to the diaminopimelate epimerase family.</text>
</comment>
<proteinExistence type="inferred from homology"/>
<evidence type="ECO:0000256" key="2">
    <source>
        <dbReference type="ARBA" id="ARBA00010219"/>
    </source>
</evidence>
<dbReference type="Gene3D" id="3.10.310.10">
    <property type="entry name" value="Diaminopimelate Epimerase, Chain A, domain 1"/>
    <property type="match status" value="2"/>
</dbReference>
<sequence>MLGFAPPPGLLPRSPRSPPLPASLPISKYHGLGNDFILATGADPTHPPLTCAQSAALCRRGFGVGGDGVIFLLPATGPDYDFTCVIHNADGTVPEMCGNGIRTLAQYVVDQGLAPEGLPARMRFLTGAGLIVPTVNADRSVEVDMGFPVLAGKEVPSTLEPTRGEAVVRRSVEVGGKDYEMTCVSMGNPHGVVFFDTPEELDAAFDSGAASALECHPSFPNNANIEFVARLSDTHLKMRVFERGAGPTLACGTGACALTVAAVLAGVIPTADKGITVTLPGGDLNIRWEGEGGKVWMTGPAVKVMEGFIETDDW</sequence>
<evidence type="ECO:0000256" key="6">
    <source>
        <dbReference type="ARBA" id="ARBA00023235"/>
    </source>
</evidence>
<dbReference type="InterPro" id="IPR018510">
    <property type="entry name" value="DAP_epimerase_AS"/>
</dbReference>
<comment type="caution">
    <text evidence="8">The sequence shown here is derived from an EMBL/GenBank/DDBJ whole genome shotgun (WGS) entry which is preliminary data.</text>
</comment>
<keyword evidence="5" id="KW-0457">Lysine biosynthesis</keyword>
<evidence type="ECO:0000256" key="4">
    <source>
        <dbReference type="ARBA" id="ARBA00022605"/>
    </source>
</evidence>
<dbReference type="InterPro" id="IPR001653">
    <property type="entry name" value="DAP_epimerase_DapF"/>
</dbReference>
<gene>
    <name evidence="8" type="ORF">TeGR_g13980</name>
</gene>
<protein>
    <recommendedName>
        <fullName evidence="3">diaminopimelate epimerase</fullName>
        <ecNumber evidence="3">5.1.1.7</ecNumber>
    </recommendedName>
</protein>
<dbReference type="HAMAP" id="MF_00197">
    <property type="entry name" value="DAP_epimerase"/>
    <property type="match status" value="1"/>
</dbReference>
<dbReference type="EC" id="5.1.1.7" evidence="3"/>
<dbReference type="Pfam" id="PF01678">
    <property type="entry name" value="DAP_epimerase"/>
    <property type="match status" value="2"/>
</dbReference>
<evidence type="ECO:0000256" key="5">
    <source>
        <dbReference type="ARBA" id="ARBA00023154"/>
    </source>
</evidence>
<dbReference type="Proteomes" id="UP001165060">
    <property type="component" value="Unassembled WGS sequence"/>
</dbReference>
<comment type="pathway">
    <text evidence="1">Amino-acid biosynthesis; L-lysine biosynthesis via DAP pathway; DL-2,6-diaminopimelate from LL-2,6-diaminopimelate: step 1/1.</text>
</comment>
<keyword evidence="6" id="KW-0413">Isomerase</keyword>
<reference evidence="8 9" key="1">
    <citation type="journal article" date="2023" name="Commun. Biol.">
        <title>Genome analysis of Parmales, the sister group of diatoms, reveals the evolutionary specialization of diatoms from phago-mixotrophs to photoautotrophs.</title>
        <authorList>
            <person name="Ban H."/>
            <person name="Sato S."/>
            <person name="Yoshikawa S."/>
            <person name="Yamada K."/>
            <person name="Nakamura Y."/>
            <person name="Ichinomiya M."/>
            <person name="Sato N."/>
            <person name="Blanc-Mathieu R."/>
            <person name="Endo H."/>
            <person name="Kuwata A."/>
            <person name="Ogata H."/>
        </authorList>
    </citation>
    <scope>NUCLEOTIDE SEQUENCE [LARGE SCALE GENOMIC DNA]</scope>
</reference>
<keyword evidence="9" id="KW-1185">Reference proteome</keyword>
<evidence type="ECO:0000256" key="3">
    <source>
        <dbReference type="ARBA" id="ARBA00013080"/>
    </source>
</evidence>
<evidence type="ECO:0000313" key="8">
    <source>
        <dbReference type="EMBL" id="GMI43197.1"/>
    </source>
</evidence>
<organism evidence="8 9">
    <name type="scientific">Tetraparma gracilis</name>
    <dbReference type="NCBI Taxonomy" id="2962635"/>
    <lineage>
        <taxon>Eukaryota</taxon>
        <taxon>Sar</taxon>
        <taxon>Stramenopiles</taxon>
        <taxon>Ochrophyta</taxon>
        <taxon>Bolidophyceae</taxon>
        <taxon>Parmales</taxon>
        <taxon>Triparmaceae</taxon>
        <taxon>Tetraparma</taxon>
    </lineage>
</organism>
<dbReference type="SUPFAM" id="SSF54506">
    <property type="entry name" value="Diaminopimelate epimerase-like"/>
    <property type="match status" value="2"/>
</dbReference>
<dbReference type="PROSITE" id="PS01326">
    <property type="entry name" value="DAP_EPIMERASE"/>
    <property type="match status" value="1"/>
</dbReference>
<evidence type="ECO:0000313" key="9">
    <source>
        <dbReference type="Proteomes" id="UP001165060"/>
    </source>
</evidence>